<sequence>MEDRIERPRKSKSHAARRETSEHAGNTSSALAQAVMAFLTCASTKRLVETYFAAFAVPCRLMGFNIAATGAAVTRGTS</sequence>
<dbReference type="EMBL" id="BPUR01000056">
    <property type="protein sequence ID" value="GJH22819.1"/>
    <property type="molecule type" value="Genomic_DNA"/>
</dbReference>
<gene>
    <name evidence="1" type="ORF">CBA19CS22_39775</name>
</gene>
<dbReference type="Proteomes" id="UP001055013">
    <property type="component" value="Unassembled WGS sequence"/>
</dbReference>
<organism evidence="1 2">
    <name type="scientific">Caballeronia novacaledonica</name>
    <dbReference type="NCBI Taxonomy" id="1544861"/>
    <lineage>
        <taxon>Bacteria</taxon>
        <taxon>Pseudomonadati</taxon>
        <taxon>Pseudomonadota</taxon>
        <taxon>Betaproteobacteria</taxon>
        <taxon>Burkholderiales</taxon>
        <taxon>Burkholderiaceae</taxon>
        <taxon>Caballeronia</taxon>
    </lineage>
</organism>
<reference evidence="1" key="1">
    <citation type="submission" date="2021-09" db="EMBL/GenBank/DDBJ databases">
        <title>Isolation and characterization of 3-chlorobenzoate degrading bacteria from soils in Shizuoka.</title>
        <authorList>
            <person name="Ifat A."/>
            <person name="Ogawa N."/>
            <person name="Kimbara K."/>
            <person name="Moriuchi R."/>
            <person name="Dohra H."/>
            <person name="Shintani M."/>
        </authorList>
    </citation>
    <scope>NUCLEOTIDE SEQUENCE</scope>
    <source>
        <strain evidence="1">19CS2-2</strain>
    </source>
</reference>
<comment type="caution">
    <text evidence="1">The sequence shown here is derived from an EMBL/GenBank/DDBJ whole genome shotgun (WGS) entry which is preliminary data.</text>
</comment>
<evidence type="ECO:0000313" key="1">
    <source>
        <dbReference type="EMBL" id="GJH22819.1"/>
    </source>
</evidence>
<proteinExistence type="predicted"/>
<accession>A0ACB5R6U6</accession>
<evidence type="ECO:0000313" key="2">
    <source>
        <dbReference type="Proteomes" id="UP001055013"/>
    </source>
</evidence>
<protein>
    <submittedName>
        <fullName evidence="1">Uncharacterized protein</fullName>
    </submittedName>
</protein>
<keyword evidence="2" id="KW-1185">Reference proteome</keyword>
<name>A0ACB5R6U6_9BURK</name>